<reference evidence="2 4" key="1">
    <citation type="journal article" date="2011" name="Nature">
        <title>The Medicago genome provides insight into the evolution of rhizobial symbioses.</title>
        <authorList>
            <person name="Young N.D."/>
            <person name="Debelle F."/>
            <person name="Oldroyd G.E."/>
            <person name="Geurts R."/>
            <person name="Cannon S.B."/>
            <person name="Udvardi M.K."/>
            <person name="Benedito V.A."/>
            <person name="Mayer K.F."/>
            <person name="Gouzy J."/>
            <person name="Schoof H."/>
            <person name="Van de Peer Y."/>
            <person name="Proost S."/>
            <person name="Cook D.R."/>
            <person name="Meyers B.C."/>
            <person name="Spannagl M."/>
            <person name="Cheung F."/>
            <person name="De Mita S."/>
            <person name="Krishnakumar V."/>
            <person name="Gundlach H."/>
            <person name="Zhou S."/>
            <person name="Mudge J."/>
            <person name="Bharti A.K."/>
            <person name="Murray J.D."/>
            <person name="Naoumkina M.A."/>
            <person name="Rosen B."/>
            <person name="Silverstein K.A."/>
            <person name="Tang H."/>
            <person name="Rombauts S."/>
            <person name="Zhao P.X."/>
            <person name="Zhou P."/>
            <person name="Barbe V."/>
            <person name="Bardou P."/>
            <person name="Bechner M."/>
            <person name="Bellec A."/>
            <person name="Berger A."/>
            <person name="Berges H."/>
            <person name="Bidwell S."/>
            <person name="Bisseling T."/>
            <person name="Choisne N."/>
            <person name="Couloux A."/>
            <person name="Denny R."/>
            <person name="Deshpande S."/>
            <person name="Dai X."/>
            <person name="Doyle J.J."/>
            <person name="Dudez A.M."/>
            <person name="Farmer A.D."/>
            <person name="Fouteau S."/>
            <person name="Franken C."/>
            <person name="Gibelin C."/>
            <person name="Gish J."/>
            <person name="Goldstein S."/>
            <person name="Gonzalez A.J."/>
            <person name="Green P.J."/>
            <person name="Hallab A."/>
            <person name="Hartog M."/>
            <person name="Hua A."/>
            <person name="Humphray S.J."/>
            <person name="Jeong D.H."/>
            <person name="Jing Y."/>
            <person name="Jocker A."/>
            <person name="Kenton S.M."/>
            <person name="Kim D.J."/>
            <person name="Klee K."/>
            <person name="Lai H."/>
            <person name="Lang C."/>
            <person name="Lin S."/>
            <person name="Macmil S.L."/>
            <person name="Magdelenat G."/>
            <person name="Matthews L."/>
            <person name="McCorrison J."/>
            <person name="Monaghan E.L."/>
            <person name="Mun J.H."/>
            <person name="Najar F.Z."/>
            <person name="Nicholson C."/>
            <person name="Noirot C."/>
            <person name="O'Bleness M."/>
            <person name="Paule C.R."/>
            <person name="Poulain J."/>
            <person name="Prion F."/>
            <person name="Qin B."/>
            <person name="Qu C."/>
            <person name="Retzel E.F."/>
            <person name="Riddle C."/>
            <person name="Sallet E."/>
            <person name="Samain S."/>
            <person name="Samson N."/>
            <person name="Sanders I."/>
            <person name="Saurat O."/>
            <person name="Scarpelli C."/>
            <person name="Schiex T."/>
            <person name="Segurens B."/>
            <person name="Severin A.J."/>
            <person name="Sherrier D.J."/>
            <person name="Shi R."/>
            <person name="Sims S."/>
            <person name="Singer S.R."/>
            <person name="Sinharoy S."/>
            <person name="Sterck L."/>
            <person name="Viollet A."/>
            <person name="Wang B.B."/>
            <person name="Wang K."/>
            <person name="Wang M."/>
            <person name="Wang X."/>
            <person name="Warfsmann J."/>
            <person name="Weissenbach J."/>
            <person name="White D.D."/>
            <person name="White J.D."/>
            <person name="Wiley G.B."/>
            <person name="Wincker P."/>
            <person name="Xing Y."/>
            <person name="Yang L."/>
            <person name="Yao Z."/>
            <person name="Ying F."/>
            <person name="Zhai J."/>
            <person name="Zhou L."/>
            <person name="Zuber A."/>
            <person name="Denarie J."/>
            <person name="Dixon R.A."/>
            <person name="May G.D."/>
            <person name="Schwartz D.C."/>
            <person name="Rogers J."/>
            <person name="Quetier F."/>
            <person name="Town C.D."/>
            <person name="Roe B.A."/>
        </authorList>
    </citation>
    <scope>NUCLEOTIDE SEQUENCE [LARGE SCALE GENOMIC DNA]</scope>
    <source>
        <strain evidence="2">A17</strain>
        <strain evidence="3 4">cv. Jemalong A17</strain>
    </source>
</reference>
<protein>
    <submittedName>
        <fullName evidence="2">F-box protein interaction domain protein</fullName>
    </submittedName>
</protein>
<dbReference type="EnsemblPlants" id="KEH32226">
    <property type="protein sequence ID" value="KEH32226"/>
    <property type="gene ID" value="MTR_4g117550"/>
</dbReference>
<dbReference type="PANTHER" id="PTHR31672">
    <property type="entry name" value="BNACNNG10540D PROTEIN"/>
    <property type="match status" value="1"/>
</dbReference>
<dbReference type="EMBL" id="CM001220">
    <property type="protein sequence ID" value="KEH32226.1"/>
    <property type="molecule type" value="Genomic_DNA"/>
</dbReference>
<dbReference type="AlphaFoldDB" id="A0A072US98"/>
<dbReference type="Proteomes" id="UP000002051">
    <property type="component" value="Chromosome 4"/>
</dbReference>
<dbReference type="InterPro" id="IPR013187">
    <property type="entry name" value="F-box-assoc_dom_typ3"/>
</dbReference>
<dbReference type="InterPro" id="IPR050796">
    <property type="entry name" value="SCF_F-box_component"/>
</dbReference>
<dbReference type="NCBIfam" id="TIGR01640">
    <property type="entry name" value="F_box_assoc_1"/>
    <property type="match status" value="1"/>
</dbReference>
<dbReference type="InterPro" id="IPR036047">
    <property type="entry name" value="F-box-like_dom_sf"/>
</dbReference>
<dbReference type="InterPro" id="IPR017451">
    <property type="entry name" value="F-box-assoc_interact_dom"/>
</dbReference>
<accession>A0A072US98</accession>
<evidence type="ECO:0000313" key="4">
    <source>
        <dbReference type="Proteomes" id="UP000002051"/>
    </source>
</evidence>
<reference evidence="2 4" key="2">
    <citation type="journal article" date="2014" name="BMC Genomics">
        <title>An improved genome release (version Mt4.0) for the model legume Medicago truncatula.</title>
        <authorList>
            <person name="Tang H."/>
            <person name="Krishnakumar V."/>
            <person name="Bidwell S."/>
            <person name="Rosen B."/>
            <person name="Chan A."/>
            <person name="Zhou S."/>
            <person name="Gentzbittel L."/>
            <person name="Childs K.L."/>
            <person name="Yandell M."/>
            <person name="Gundlach H."/>
            <person name="Mayer K.F."/>
            <person name="Schwartz D.C."/>
            <person name="Town C.D."/>
        </authorList>
    </citation>
    <scope>GENOME REANNOTATION</scope>
    <source>
        <strain evidence="2">A17</strain>
        <strain evidence="3 4">cv. Jemalong A17</strain>
    </source>
</reference>
<organism evidence="2 4">
    <name type="scientific">Medicago truncatula</name>
    <name type="common">Barrel medic</name>
    <name type="synonym">Medicago tribuloides</name>
    <dbReference type="NCBI Taxonomy" id="3880"/>
    <lineage>
        <taxon>Eukaryota</taxon>
        <taxon>Viridiplantae</taxon>
        <taxon>Streptophyta</taxon>
        <taxon>Embryophyta</taxon>
        <taxon>Tracheophyta</taxon>
        <taxon>Spermatophyta</taxon>
        <taxon>Magnoliopsida</taxon>
        <taxon>eudicotyledons</taxon>
        <taxon>Gunneridae</taxon>
        <taxon>Pentapetalae</taxon>
        <taxon>rosids</taxon>
        <taxon>fabids</taxon>
        <taxon>Fabales</taxon>
        <taxon>Fabaceae</taxon>
        <taxon>Papilionoideae</taxon>
        <taxon>50 kb inversion clade</taxon>
        <taxon>NPAAA clade</taxon>
        <taxon>Hologalegina</taxon>
        <taxon>IRL clade</taxon>
        <taxon>Trifolieae</taxon>
        <taxon>Medicago</taxon>
    </lineage>
</organism>
<feature type="domain" description="F-box associated beta-propeller type 3" evidence="1">
    <location>
        <begin position="113"/>
        <end position="282"/>
    </location>
</feature>
<evidence type="ECO:0000259" key="1">
    <source>
        <dbReference type="Pfam" id="PF08268"/>
    </source>
</evidence>
<dbReference type="HOGENOM" id="CLU_027176_5_0_1"/>
<name>A0A072US98_MEDTR</name>
<dbReference type="STRING" id="3880.A0A072US98"/>
<dbReference type="SUPFAM" id="SSF81383">
    <property type="entry name" value="F-box domain"/>
    <property type="match status" value="1"/>
</dbReference>
<sequence length="374" mass="43406">MEKSIDHVTTEKVSNHIPDDLEFFIVSKLPLKSLKRFSCVRKSWSHLFQNSNFMNMYRNYFISNNHSSYEEDGSCLLLQQTLPYFPNHRMLYLLSGETFENKVKLDWPPPFQDNGQSVFILGPVMNGIVCLYQGCTPIIVLWNPTTDKLKVLPHSPIESPILYELKYVYLHGFGHDHIKDDYKVIRYASYSVDAPNIEDYREVEIVNQTYCDVWEIYSLRSNSWRKIDLDMPQCYGTNVGAFVYMNGVCHWYCNDINEPLLVSFDLHEEVFCTTPMPSDMNDNFDCVCAEILHGELGVKESWTKLFIFGPLPSIEHPIGEGSNGDLFFRRKNDELVWFNLNTQIIEELGVKGELHCCQIVIYKESLLRLGGIND</sequence>
<dbReference type="Pfam" id="PF08268">
    <property type="entry name" value="FBA_3"/>
    <property type="match status" value="1"/>
</dbReference>
<keyword evidence="4" id="KW-1185">Reference proteome</keyword>
<proteinExistence type="predicted"/>
<evidence type="ECO:0000313" key="3">
    <source>
        <dbReference type="EnsemblPlants" id="KEH32226"/>
    </source>
</evidence>
<dbReference type="OrthoDB" id="1555129at2759"/>
<reference evidence="3" key="3">
    <citation type="submission" date="2015-04" db="UniProtKB">
        <authorList>
            <consortium name="EnsemblPlants"/>
        </authorList>
    </citation>
    <scope>IDENTIFICATION</scope>
    <source>
        <strain evidence="3">cv. Jemalong A17</strain>
    </source>
</reference>
<gene>
    <name evidence="3" type="primary">25494027</name>
    <name evidence="2" type="ordered locus">MTR_4g117550</name>
</gene>
<evidence type="ECO:0000313" key="2">
    <source>
        <dbReference type="EMBL" id="KEH32226.1"/>
    </source>
</evidence>
<dbReference type="PANTHER" id="PTHR31672:SF13">
    <property type="entry name" value="F-BOX PROTEIN CPR30-LIKE"/>
    <property type="match status" value="1"/>
</dbReference>